<dbReference type="InterPro" id="IPR010998">
    <property type="entry name" value="Integrase_recombinase_N"/>
</dbReference>
<dbReference type="InterPro" id="IPR025269">
    <property type="entry name" value="SAM-like_dom"/>
</dbReference>
<evidence type="ECO:0000259" key="5">
    <source>
        <dbReference type="PROSITE" id="PS51898"/>
    </source>
</evidence>
<organism evidence="6 7">
    <name type="scientific">Brumimicrobium oceani</name>
    <dbReference type="NCBI Taxonomy" id="2100725"/>
    <lineage>
        <taxon>Bacteria</taxon>
        <taxon>Pseudomonadati</taxon>
        <taxon>Bacteroidota</taxon>
        <taxon>Flavobacteriia</taxon>
        <taxon>Flavobacteriales</taxon>
        <taxon>Crocinitomicaceae</taxon>
        <taxon>Brumimicrobium</taxon>
    </lineage>
</organism>
<evidence type="ECO:0000256" key="2">
    <source>
        <dbReference type="ARBA" id="ARBA00023125"/>
    </source>
</evidence>
<evidence type="ECO:0000313" key="6">
    <source>
        <dbReference type="EMBL" id="PWH87234.1"/>
    </source>
</evidence>
<dbReference type="InterPro" id="IPR002104">
    <property type="entry name" value="Integrase_catalytic"/>
</dbReference>
<accession>A0A2U2XHG6</accession>
<dbReference type="InterPro" id="IPR035386">
    <property type="entry name" value="Arm-DNA-bind_5"/>
</dbReference>
<comment type="similarity">
    <text evidence="1">Belongs to the 'phage' integrase family.</text>
</comment>
<evidence type="ECO:0000313" key="7">
    <source>
        <dbReference type="Proteomes" id="UP000245370"/>
    </source>
</evidence>
<feature type="compositionally biased region" description="Polar residues" evidence="4">
    <location>
        <begin position="408"/>
        <end position="420"/>
    </location>
</feature>
<comment type="caution">
    <text evidence="6">The sequence shown here is derived from an EMBL/GenBank/DDBJ whole genome shotgun (WGS) entry which is preliminary data.</text>
</comment>
<dbReference type="InterPro" id="IPR050090">
    <property type="entry name" value="Tyrosine_recombinase_XerCD"/>
</dbReference>
<reference evidence="6 7" key="1">
    <citation type="submission" date="2018-05" db="EMBL/GenBank/DDBJ databases">
        <title>Brumimicrobium oceani sp. nov., isolated from coastal sediment.</title>
        <authorList>
            <person name="Kou Y."/>
        </authorList>
    </citation>
    <scope>NUCLEOTIDE SEQUENCE [LARGE SCALE GENOMIC DNA]</scope>
    <source>
        <strain evidence="6 7">C305</strain>
    </source>
</reference>
<dbReference type="Pfam" id="PF00589">
    <property type="entry name" value="Phage_integrase"/>
    <property type="match status" value="1"/>
</dbReference>
<reference evidence="6 7" key="2">
    <citation type="submission" date="2018-05" db="EMBL/GenBank/DDBJ databases">
        <authorList>
            <person name="Lanie J.A."/>
            <person name="Ng W.-L."/>
            <person name="Kazmierczak K.M."/>
            <person name="Andrzejewski T.M."/>
            <person name="Davidsen T.M."/>
            <person name="Wayne K.J."/>
            <person name="Tettelin H."/>
            <person name="Glass J.I."/>
            <person name="Rusch D."/>
            <person name="Podicherti R."/>
            <person name="Tsui H.-C.T."/>
            <person name="Winkler M.E."/>
        </authorList>
    </citation>
    <scope>NUCLEOTIDE SEQUENCE [LARGE SCALE GENOMIC DNA]</scope>
    <source>
        <strain evidence="6 7">C305</strain>
    </source>
</reference>
<gene>
    <name evidence="6" type="ORF">DIT68_00430</name>
</gene>
<dbReference type="SUPFAM" id="SSF56349">
    <property type="entry name" value="DNA breaking-rejoining enzymes"/>
    <property type="match status" value="1"/>
</dbReference>
<feature type="region of interest" description="Disordered" evidence="4">
    <location>
        <begin position="407"/>
        <end position="428"/>
    </location>
</feature>
<evidence type="ECO:0000256" key="3">
    <source>
        <dbReference type="ARBA" id="ARBA00023172"/>
    </source>
</evidence>
<proteinExistence type="inferred from homology"/>
<keyword evidence="3" id="KW-0233">DNA recombination</keyword>
<dbReference type="Proteomes" id="UP000245370">
    <property type="component" value="Unassembled WGS sequence"/>
</dbReference>
<dbReference type="OrthoDB" id="1493636at2"/>
<dbReference type="GO" id="GO:0015074">
    <property type="term" value="P:DNA integration"/>
    <property type="evidence" value="ECO:0007669"/>
    <property type="project" value="InterPro"/>
</dbReference>
<dbReference type="PANTHER" id="PTHR30349:SF64">
    <property type="entry name" value="PROPHAGE INTEGRASE INTD-RELATED"/>
    <property type="match status" value="1"/>
</dbReference>
<dbReference type="GO" id="GO:0006310">
    <property type="term" value="P:DNA recombination"/>
    <property type="evidence" value="ECO:0007669"/>
    <property type="project" value="UniProtKB-KW"/>
</dbReference>
<dbReference type="GO" id="GO:0003677">
    <property type="term" value="F:DNA binding"/>
    <property type="evidence" value="ECO:0007669"/>
    <property type="project" value="UniProtKB-KW"/>
</dbReference>
<name>A0A2U2XHG6_9FLAO</name>
<keyword evidence="7" id="KW-1185">Reference proteome</keyword>
<evidence type="ECO:0000256" key="4">
    <source>
        <dbReference type="SAM" id="MobiDB-lite"/>
    </source>
</evidence>
<keyword evidence="2" id="KW-0238">DNA-binding</keyword>
<dbReference type="CDD" id="cd01185">
    <property type="entry name" value="INTN1_C_like"/>
    <property type="match status" value="1"/>
</dbReference>
<dbReference type="PROSITE" id="PS51898">
    <property type="entry name" value="TYR_RECOMBINASE"/>
    <property type="match status" value="1"/>
</dbReference>
<evidence type="ECO:0000256" key="1">
    <source>
        <dbReference type="ARBA" id="ARBA00008857"/>
    </source>
</evidence>
<dbReference type="InterPro" id="IPR011010">
    <property type="entry name" value="DNA_brk_join_enz"/>
</dbReference>
<dbReference type="AlphaFoldDB" id="A0A2U2XHG6"/>
<dbReference type="InterPro" id="IPR013762">
    <property type="entry name" value="Integrase-like_cat_sf"/>
</dbReference>
<dbReference type="Pfam" id="PF13102">
    <property type="entry name" value="Phage_int_SAM_5"/>
    <property type="match status" value="1"/>
</dbReference>
<feature type="domain" description="Tyr recombinase" evidence="5">
    <location>
        <begin position="223"/>
        <end position="400"/>
    </location>
</feature>
<dbReference type="Pfam" id="PF17293">
    <property type="entry name" value="Arm-DNA-bind_5"/>
    <property type="match status" value="1"/>
</dbReference>
<dbReference type="EMBL" id="QFRJ01000001">
    <property type="protein sequence ID" value="PWH87234.1"/>
    <property type="molecule type" value="Genomic_DNA"/>
</dbReference>
<protein>
    <submittedName>
        <fullName evidence="6">Integrase</fullName>
    </submittedName>
</protein>
<dbReference type="Gene3D" id="1.10.150.130">
    <property type="match status" value="1"/>
</dbReference>
<dbReference type="Gene3D" id="1.10.443.10">
    <property type="entry name" value="Intergrase catalytic core"/>
    <property type="match status" value="1"/>
</dbReference>
<sequence>MNSFSILFWGQKTRKNKLGEIPIYMRITVDGKRAELSTNRFIEESSWNAKAQRVKDRKKNAIQINGYLDMLRGKVLEIFNKLLASEEEISAKKIKAVLSGKSVKTQINHKTILEAFNYHNTKMEEQVKIGQVVKKTLERYNITKNKVRAFMKHQYKAKDMPLPELRLRFVTEFEHYLLTRGKLQINTAHKYIKNLKKIMNMAVGLDWIPSNPFNNFRCSYVAPKREVLTQDELHMLRSKNISIPRIDQVRDVFVFCCYTGFAYSDIYKFDYNSISKGIDGEYWLSTERQKTGVKESVPLLPVALDIIKKYRDNEYCIAENKLLPVNSNQCYNAYLKELADICGIEKKITSHIARHTFATTVTLANGVPIETVSKMLGHSSIRTTQVYAKVIEQKVSEDMRNLKEKLFGNNTKVSNENQMDNSDKLKIG</sequence>
<dbReference type="PANTHER" id="PTHR30349">
    <property type="entry name" value="PHAGE INTEGRASE-RELATED"/>
    <property type="match status" value="1"/>
</dbReference>